<feature type="binding site" evidence="8">
    <location>
        <position position="407"/>
    </location>
    <ligand>
        <name>[4Fe-4S] cluster</name>
        <dbReference type="ChEBI" id="CHEBI:49883"/>
        <label>2</label>
    </ligand>
</feature>
<dbReference type="NCBIfam" id="NF003454">
    <property type="entry name" value="PRK05035.1"/>
    <property type="match status" value="1"/>
</dbReference>
<dbReference type="NCBIfam" id="TIGR01945">
    <property type="entry name" value="rnfC"/>
    <property type="match status" value="1"/>
</dbReference>
<protein>
    <recommendedName>
        <fullName evidence="8">Ion-translocating oxidoreductase complex subunit C</fullName>
        <ecNumber evidence="8">7.-.-.-</ecNumber>
    </recommendedName>
    <alternativeName>
        <fullName evidence="8">Rnf electron transport complex subunit C</fullName>
    </alternativeName>
</protein>
<dbReference type="Pfam" id="PF12838">
    <property type="entry name" value="Fer4_7"/>
    <property type="match status" value="1"/>
</dbReference>
<dbReference type="InterPro" id="IPR011538">
    <property type="entry name" value="Nuo51_FMN-bd"/>
</dbReference>
<dbReference type="EMBL" id="CP034894">
    <property type="protein sequence ID" value="QCI16949.1"/>
    <property type="molecule type" value="Genomic_DNA"/>
</dbReference>
<keyword evidence="7 8" id="KW-0411">Iron-sulfur</keyword>
<dbReference type="Proteomes" id="UP000298759">
    <property type="component" value="Chromosome"/>
</dbReference>
<proteinExistence type="inferred from homology"/>
<dbReference type="InterPro" id="IPR017896">
    <property type="entry name" value="4Fe4S_Fe-S-bd"/>
</dbReference>
<keyword evidence="5 8" id="KW-0249">Electron transport</keyword>
<comment type="subunit">
    <text evidence="8">The complex is composed of six subunits: RnfA, RnfB, RnfC, RnfD, RnfE and RnfG.</text>
</comment>
<sequence>MKKKYNFSGGITCIPIKEEPNKYIINYVPYPKEFFIYIKYNTLKQSMLRVKINQKVLCGEPLTFGDCFSVPIHSPTSGKIKSIEFNSHHINFNKANIKIIISSDYLDQWIRLKKINNYKLYSAKSLIKIIYQSGIVGLGGAHFSSSKKLMLSVNKVHTLVVNAVESDPCITSDYCLINNCLEEILIGCEIISWISKVKKILIVIQEDKIKLISKIQLLISKKTLFKICILKKKYPGGSSKIIIKSLTGKEIPYGKHSIDIGYLIFNISTVYAIKRAIINGEPLIQRIVSVYNYENHLSKNFLIKIGTPINFFLNYFKIQNNSDYMVYIGGIFMKDLLINFNYSISKNINSILIKKKIKKLKKSINYSCINCGYCAQVCPVNLLPQKLYLYSKNNNHEQTKKSYIMDCIECKICEKICPSNIPLVKYFKKEKKNQHEINIETYRKKIFFERFQLREERMINQKKIVYKNKNYFDNKSLIDSNILKKVSNEAFVNKKQIEKNIRKEILRSSIERIKLKNKNL</sequence>
<dbReference type="SUPFAM" id="SSF46548">
    <property type="entry name" value="alpha-helical ferredoxin"/>
    <property type="match status" value="1"/>
</dbReference>
<dbReference type="PANTHER" id="PTHR43034:SF2">
    <property type="entry name" value="ION-TRANSLOCATING OXIDOREDUCTASE COMPLEX SUBUNIT C"/>
    <property type="match status" value="1"/>
</dbReference>
<dbReference type="GO" id="GO:0009055">
    <property type="term" value="F:electron transfer activity"/>
    <property type="evidence" value="ECO:0007669"/>
    <property type="project" value="InterPro"/>
</dbReference>
<accession>A0A4D6XN19</accession>
<dbReference type="RefSeq" id="WP_158339882.1">
    <property type="nucleotide sequence ID" value="NZ_CP034894.1"/>
</dbReference>
<evidence type="ECO:0000256" key="3">
    <source>
        <dbReference type="ARBA" id="ARBA00022723"/>
    </source>
</evidence>
<name>A0A4D6XN19_9GAMM</name>
<feature type="binding site" evidence="8">
    <location>
        <position position="410"/>
    </location>
    <ligand>
        <name>[4Fe-4S] cluster</name>
        <dbReference type="ChEBI" id="CHEBI:49883"/>
        <label>2</label>
    </ligand>
</feature>
<feature type="binding site" evidence="8">
    <location>
        <position position="374"/>
    </location>
    <ligand>
        <name>[4Fe-4S] cluster</name>
        <dbReference type="ChEBI" id="CHEBI:49883"/>
        <label>1</label>
    </ligand>
</feature>
<dbReference type="PROSITE" id="PS00198">
    <property type="entry name" value="4FE4S_FER_1"/>
    <property type="match status" value="2"/>
</dbReference>
<feature type="binding site" evidence="8">
    <location>
        <position position="371"/>
    </location>
    <ligand>
        <name>[4Fe-4S] cluster</name>
        <dbReference type="ChEBI" id="CHEBI:49883"/>
        <label>1</label>
    </ligand>
</feature>
<reference evidence="10 11" key="2">
    <citation type="submission" date="2019-05" db="EMBL/GenBank/DDBJ databases">
        <title>Genome evolution of the obligate endosymbiont Buchnera aphidicola.</title>
        <authorList>
            <person name="Moran N.A."/>
        </authorList>
    </citation>
    <scope>NUCLEOTIDE SEQUENCE [LARGE SCALE GENOMIC DNA]</scope>
    <source>
        <strain evidence="10 11">Ahe</strain>
    </source>
</reference>
<dbReference type="Gene3D" id="3.40.50.11540">
    <property type="entry name" value="NADH-ubiquinone oxidoreductase 51kDa subunit"/>
    <property type="match status" value="1"/>
</dbReference>
<dbReference type="PROSITE" id="PS51379">
    <property type="entry name" value="4FE4S_FER_2"/>
    <property type="match status" value="2"/>
</dbReference>
<dbReference type="GO" id="GO:0022900">
    <property type="term" value="P:electron transport chain"/>
    <property type="evidence" value="ECO:0007669"/>
    <property type="project" value="UniProtKB-UniRule"/>
</dbReference>
<reference evidence="10 11" key="1">
    <citation type="submission" date="2018-12" db="EMBL/GenBank/DDBJ databases">
        <authorList>
            <person name="Chong R.A."/>
        </authorList>
    </citation>
    <scope>NUCLEOTIDE SEQUENCE [LARGE SCALE GENOMIC DNA]</scope>
    <source>
        <strain evidence="10 11">Ahe</strain>
    </source>
</reference>
<comment type="cofactor">
    <cofactor evidence="8">
        <name>[4Fe-4S] cluster</name>
        <dbReference type="ChEBI" id="CHEBI:49883"/>
    </cofactor>
    <text evidence="8">Binds 2 [4Fe-4S] clusters per subunit.</text>
</comment>
<evidence type="ECO:0000259" key="9">
    <source>
        <dbReference type="PROSITE" id="PS51379"/>
    </source>
</evidence>
<comment type="function">
    <text evidence="8">Part of a membrane-bound complex that couples electron transfer with translocation of ions across the membrane.</text>
</comment>
<dbReference type="Pfam" id="PF01512">
    <property type="entry name" value="Complex1_51K"/>
    <property type="match status" value="1"/>
</dbReference>
<keyword evidence="6 8" id="KW-0408">Iron</keyword>
<keyword evidence="8" id="KW-0997">Cell inner membrane</keyword>
<evidence type="ECO:0000313" key="11">
    <source>
        <dbReference type="Proteomes" id="UP000298759"/>
    </source>
</evidence>
<comment type="similarity">
    <text evidence="8">Belongs to the 4Fe4S bacterial-type ferredoxin family. RnfC subfamily.</text>
</comment>
<comment type="subcellular location">
    <subcellularLocation>
        <location evidence="8">Cell inner membrane</location>
        <topology evidence="8">Peripheral membrane protein</topology>
    </subcellularLocation>
</comment>
<feature type="binding site" evidence="8">
    <location>
        <position position="413"/>
    </location>
    <ligand>
        <name>[4Fe-4S] cluster</name>
        <dbReference type="ChEBI" id="CHEBI:49883"/>
        <label>2</label>
    </ligand>
</feature>
<evidence type="ECO:0000256" key="5">
    <source>
        <dbReference type="ARBA" id="ARBA00022982"/>
    </source>
</evidence>
<dbReference type="SUPFAM" id="SSF142019">
    <property type="entry name" value="Nqo1 FMN-binding domain-like"/>
    <property type="match status" value="1"/>
</dbReference>
<organism evidence="10 11">
    <name type="scientific">Buchnera aphidicola</name>
    <name type="common">Aphis helianthi</name>
    <dbReference type="NCBI Taxonomy" id="2315802"/>
    <lineage>
        <taxon>Bacteria</taxon>
        <taxon>Pseudomonadati</taxon>
        <taxon>Pseudomonadota</taxon>
        <taxon>Gammaproteobacteria</taxon>
        <taxon>Enterobacterales</taxon>
        <taxon>Erwiniaceae</taxon>
        <taxon>Buchnera</taxon>
    </lineage>
</organism>
<evidence type="ECO:0000256" key="7">
    <source>
        <dbReference type="ARBA" id="ARBA00023014"/>
    </source>
</evidence>
<keyword evidence="3 8" id="KW-0479">Metal-binding</keyword>
<dbReference type="HAMAP" id="MF_00461">
    <property type="entry name" value="RsxC_RnfC"/>
    <property type="match status" value="1"/>
</dbReference>
<dbReference type="InterPro" id="IPR017900">
    <property type="entry name" value="4Fe4S_Fe_S_CS"/>
</dbReference>
<keyword evidence="8" id="KW-1278">Translocase</keyword>
<dbReference type="GO" id="GO:0051539">
    <property type="term" value="F:4 iron, 4 sulfur cluster binding"/>
    <property type="evidence" value="ECO:0007669"/>
    <property type="project" value="UniProtKB-KW"/>
</dbReference>
<feature type="binding site" evidence="8">
    <location>
        <position position="417"/>
    </location>
    <ligand>
        <name>[4Fe-4S] cluster</name>
        <dbReference type="ChEBI" id="CHEBI:49883"/>
        <label>1</label>
    </ligand>
</feature>
<keyword evidence="8" id="KW-1003">Cell membrane</keyword>
<evidence type="ECO:0000313" key="10">
    <source>
        <dbReference type="EMBL" id="QCI16949.1"/>
    </source>
</evidence>
<dbReference type="GO" id="GO:0005886">
    <property type="term" value="C:plasma membrane"/>
    <property type="evidence" value="ECO:0007669"/>
    <property type="project" value="UniProtKB-SubCell"/>
</dbReference>
<keyword evidence="4 8" id="KW-0677">Repeat</keyword>
<dbReference type="Gene3D" id="3.30.70.20">
    <property type="match status" value="1"/>
</dbReference>
<dbReference type="InterPro" id="IPR037225">
    <property type="entry name" value="Nuo51_FMN-bd_sf"/>
</dbReference>
<evidence type="ECO:0000256" key="1">
    <source>
        <dbReference type="ARBA" id="ARBA00022448"/>
    </source>
</evidence>
<evidence type="ECO:0000256" key="4">
    <source>
        <dbReference type="ARBA" id="ARBA00022737"/>
    </source>
</evidence>
<dbReference type="InterPro" id="IPR026902">
    <property type="entry name" value="RnfC_N"/>
</dbReference>
<feature type="domain" description="4Fe-4S ferredoxin-type" evidence="9">
    <location>
        <begin position="399"/>
        <end position="427"/>
    </location>
</feature>
<dbReference type="AlphaFoldDB" id="A0A4D6XN19"/>
<keyword evidence="2 8" id="KW-0004">4Fe-4S</keyword>
<evidence type="ECO:0000256" key="8">
    <source>
        <dbReference type="HAMAP-Rule" id="MF_00461"/>
    </source>
</evidence>
<evidence type="ECO:0000256" key="6">
    <source>
        <dbReference type="ARBA" id="ARBA00023004"/>
    </source>
</evidence>
<dbReference type="GO" id="GO:0046872">
    <property type="term" value="F:metal ion binding"/>
    <property type="evidence" value="ECO:0007669"/>
    <property type="project" value="UniProtKB-KW"/>
</dbReference>
<evidence type="ECO:0000256" key="2">
    <source>
        <dbReference type="ARBA" id="ARBA00022485"/>
    </source>
</evidence>
<feature type="binding site" evidence="8">
    <location>
        <position position="378"/>
    </location>
    <ligand>
        <name>[4Fe-4S] cluster</name>
        <dbReference type="ChEBI" id="CHEBI:49883"/>
        <label>2</label>
    </ligand>
</feature>
<feature type="domain" description="4Fe-4S ferredoxin-type" evidence="9">
    <location>
        <begin position="360"/>
        <end position="388"/>
    </location>
</feature>
<dbReference type="OrthoDB" id="9767754at2"/>
<keyword evidence="1 8" id="KW-0813">Transport</keyword>
<gene>
    <name evidence="10" type="primary">rsxC</name>
    <name evidence="8" type="synonym">rnfC</name>
    <name evidence="10" type="ORF">D9V62_00580</name>
</gene>
<dbReference type="PANTHER" id="PTHR43034">
    <property type="entry name" value="ION-TRANSLOCATING OXIDOREDUCTASE COMPLEX SUBUNIT C"/>
    <property type="match status" value="1"/>
</dbReference>
<dbReference type="Pfam" id="PF13375">
    <property type="entry name" value="RnfC_N"/>
    <property type="match status" value="1"/>
</dbReference>
<dbReference type="EC" id="7.-.-.-" evidence="8"/>
<feature type="binding site" evidence="8">
    <location>
        <position position="368"/>
    </location>
    <ligand>
        <name>[4Fe-4S] cluster</name>
        <dbReference type="ChEBI" id="CHEBI:49883"/>
        <label>1</label>
    </ligand>
</feature>
<keyword evidence="8" id="KW-0472">Membrane</keyword>
<dbReference type="InterPro" id="IPR010208">
    <property type="entry name" value="Ion_transpt_RnfC/RsxC"/>
</dbReference>